<evidence type="ECO:0000256" key="1">
    <source>
        <dbReference type="SAM" id="MobiDB-lite"/>
    </source>
</evidence>
<accession>A0A2A9MNB7</accession>
<organism evidence="2 3">
    <name type="scientific">Besnoitia besnoiti</name>
    <name type="common">Apicomplexan protozoan</name>
    <dbReference type="NCBI Taxonomy" id="94643"/>
    <lineage>
        <taxon>Eukaryota</taxon>
        <taxon>Sar</taxon>
        <taxon>Alveolata</taxon>
        <taxon>Apicomplexa</taxon>
        <taxon>Conoidasida</taxon>
        <taxon>Coccidia</taxon>
        <taxon>Eucoccidiorida</taxon>
        <taxon>Eimeriorina</taxon>
        <taxon>Sarcocystidae</taxon>
        <taxon>Besnoitia</taxon>
    </lineage>
</organism>
<sequence length="359" mass="38570">MGFSRQGEAVSPHTPRRGWAPHRLGFLFHRKSGSQSSSPASCTGTAREQSEVKQTGSTEDVQKHGETTQADGPPNSAEEIPTPLAIESRSATAHSTPQSSPSSSASRLFFKGMYKRLMKKPGSRNRHRSTAPLRSVSHETLVVPETPDSPFTRVKSVHFGALVVHTYPREAQHGSSEPPLQWSQSDSSIMFIPVSERTSDGSEDGKDDYIFSSNPLAPMFLSGRSGSSASSFGSVDGRGPALRIQNDGDAQTPPGRRMPAERHLSDISEEVKSGDEEDNNSCASDPGAFPSNSFLEYHGDEFGFRHYVSSTSSRGSASTSSHASASSNSILYSFSSVVGGKPAEQGEKELENVLMGWCS</sequence>
<dbReference type="AlphaFoldDB" id="A0A2A9MNB7"/>
<dbReference type="VEuPathDB" id="ToxoDB:BESB_037950"/>
<keyword evidence="3" id="KW-1185">Reference proteome</keyword>
<name>A0A2A9MNB7_BESBE</name>
<dbReference type="KEGG" id="bbes:BESB_037950"/>
<evidence type="ECO:0000313" key="2">
    <source>
        <dbReference type="EMBL" id="PFH37337.1"/>
    </source>
</evidence>
<feature type="compositionally biased region" description="Polar residues" evidence="1">
    <location>
        <begin position="33"/>
        <end position="59"/>
    </location>
</feature>
<feature type="compositionally biased region" description="Low complexity" evidence="1">
    <location>
        <begin position="90"/>
        <end position="106"/>
    </location>
</feature>
<evidence type="ECO:0000313" key="3">
    <source>
        <dbReference type="Proteomes" id="UP000224006"/>
    </source>
</evidence>
<dbReference type="RefSeq" id="XP_029221346.1">
    <property type="nucleotide sequence ID" value="XM_029362381.1"/>
</dbReference>
<feature type="region of interest" description="Disordered" evidence="1">
    <location>
        <begin position="1"/>
        <end position="107"/>
    </location>
</feature>
<dbReference type="GeneID" id="40308776"/>
<feature type="region of interest" description="Disordered" evidence="1">
    <location>
        <begin position="227"/>
        <end position="262"/>
    </location>
</feature>
<comment type="caution">
    <text evidence="2">The sequence shown here is derived from an EMBL/GenBank/DDBJ whole genome shotgun (WGS) entry which is preliminary data.</text>
</comment>
<dbReference type="OrthoDB" id="10668817at2759"/>
<protein>
    <submittedName>
        <fullName evidence="2">Uncharacterized protein</fullName>
    </submittedName>
</protein>
<dbReference type="EMBL" id="NWUJ01000002">
    <property type="protein sequence ID" value="PFH37337.1"/>
    <property type="molecule type" value="Genomic_DNA"/>
</dbReference>
<reference evidence="2 3" key="1">
    <citation type="submission" date="2017-09" db="EMBL/GenBank/DDBJ databases">
        <title>Genome sequencing of Besnoitia besnoiti strain Bb-Ger1.</title>
        <authorList>
            <person name="Schares G."/>
            <person name="Venepally P."/>
            <person name="Lorenzi H.A."/>
        </authorList>
    </citation>
    <scope>NUCLEOTIDE SEQUENCE [LARGE SCALE GENOMIC DNA]</scope>
    <source>
        <strain evidence="2 3">Bb-Ger1</strain>
    </source>
</reference>
<dbReference type="Proteomes" id="UP000224006">
    <property type="component" value="Chromosome II"/>
</dbReference>
<proteinExistence type="predicted"/>
<gene>
    <name evidence="2" type="ORF">BESB_037950</name>
</gene>